<accession>A0A2N8HEF0</accession>
<dbReference type="EC" id="3.4.23.36" evidence="9"/>
<dbReference type="GO" id="GO:0006508">
    <property type="term" value="P:proteolysis"/>
    <property type="evidence" value="ECO:0007669"/>
    <property type="project" value="UniProtKB-KW"/>
</dbReference>
<evidence type="ECO:0000256" key="4">
    <source>
        <dbReference type="ARBA" id="ARBA00022692"/>
    </source>
</evidence>
<evidence type="ECO:0000256" key="8">
    <source>
        <dbReference type="ARBA" id="ARBA00023136"/>
    </source>
</evidence>
<feature type="transmembrane region" description="Helical" evidence="9">
    <location>
        <begin position="229"/>
        <end position="249"/>
    </location>
</feature>
<dbReference type="GO" id="GO:0004190">
    <property type="term" value="F:aspartic-type endopeptidase activity"/>
    <property type="evidence" value="ECO:0007669"/>
    <property type="project" value="UniProtKB-UniRule"/>
</dbReference>
<dbReference type="AlphaFoldDB" id="A0A2N8HEF0"/>
<comment type="subcellular location">
    <subcellularLocation>
        <location evidence="9">Cell membrane</location>
        <topology evidence="9">Multi-pass membrane protein</topology>
    </subcellularLocation>
</comment>
<protein>
    <recommendedName>
        <fullName evidence="9">Lipoprotein signal peptidase</fullName>
        <ecNumber evidence="9">3.4.23.36</ecNumber>
    </recommendedName>
    <alternativeName>
        <fullName evidence="9">Prolipoprotein signal peptidase</fullName>
    </alternativeName>
    <alternativeName>
        <fullName evidence="9">Signal peptidase II</fullName>
        <shortName evidence="9">SPase II</shortName>
    </alternativeName>
</protein>
<keyword evidence="7 9" id="KW-1133">Transmembrane helix</keyword>
<dbReference type="Proteomes" id="UP000236000">
    <property type="component" value="Unassembled WGS sequence"/>
</dbReference>
<keyword evidence="8 9" id="KW-0472">Membrane</keyword>
<organism evidence="11 12">
    <name type="scientific">Akkermansia muciniphila</name>
    <dbReference type="NCBI Taxonomy" id="239935"/>
    <lineage>
        <taxon>Bacteria</taxon>
        <taxon>Pseudomonadati</taxon>
        <taxon>Verrucomicrobiota</taxon>
        <taxon>Verrucomicrobiia</taxon>
        <taxon>Verrucomicrobiales</taxon>
        <taxon>Akkermansiaceae</taxon>
        <taxon>Akkermansia</taxon>
    </lineage>
</organism>
<evidence type="ECO:0000256" key="10">
    <source>
        <dbReference type="RuleBase" id="RU004181"/>
    </source>
</evidence>
<comment type="function">
    <text evidence="9">This protein specifically catalyzes the removal of signal peptides from prolipoproteins.</text>
</comment>
<dbReference type="EMBL" id="PJKA01000010">
    <property type="protein sequence ID" value="PNC18342.1"/>
    <property type="molecule type" value="Genomic_DNA"/>
</dbReference>
<dbReference type="PRINTS" id="PR00781">
    <property type="entry name" value="LIPOSIGPTASE"/>
</dbReference>
<feature type="transmembrane region" description="Helical" evidence="9">
    <location>
        <begin position="20"/>
        <end position="41"/>
    </location>
</feature>
<comment type="similarity">
    <text evidence="1 9 10">Belongs to the peptidase A8 family.</text>
</comment>
<dbReference type="GO" id="GO:0005886">
    <property type="term" value="C:plasma membrane"/>
    <property type="evidence" value="ECO:0007669"/>
    <property type="project" value="UniProtKB-SubCell"/>
</dbReference>
<proteinExistence type="inferred from homology"/>
<evidence type="ECO:0000256" key="7">
    <source>
        <dbReference type="ARBA" id="ARBA00022989"/>
    </source>
</evidence>
<evidence type="ECO:0000313" key="11">
    <source>
        <dbReference type="EMBL" id="PNC18342.1"/>
    </source>
</evidence>
<keyword evidence="6 9" id="KW-0378">Hydrolase</keyword>
<evidence type="ECO:0000256" key="5">
    <source>
        <dbReference type="ARBA" id="ARBA00022750"/>
    </source>
</evidence>
<evidence type="ECO:0000256" key="2">
    <source>
        <dbReference type="ARBA" id="ARBA00022475"/>
    </source>
</evidence>
<dbReference type="HAMAP" id="MF_00161">
    <property type="entry name" value="LspA"/>
    <property type="match status" value="1"/>
</dbReference>
<keyword evidence="4 9" id="KW-0812">Transmembrane</keyword>
<keyword evidence="5 9" id="KW-0064">Aspartyl protease</keyword>
<gene>
    <name evidence="9" type="primary">lspA</name>
    <name evidence="11" type="ORF">CXU22_06880</name>
</gene>
<reference evidence="11 12" key="1">
    <citation type="journal article" date="2017" name="BMC Genomics">
        <title>Genome sequencing of 39 Akkermansia muciniphila isolates reveals its population structure, genomic and functional diverisity, and global distribution in mammalian gut microbiotas.</title>
        <authorList>
            <person name="Guo X."/>
            <person name="Li S."/>
            <person name="Zhang J."/>
            <person name="Wu F."/>
            <person name="Li X."/>
            <person name="Wu D."/>
            <person name="Zhang M."/>
            <person name="Ou Z."/>
            <person name="Jie Z."/>
            <person name="Yan Q."/>
            <person name="Li P."/>
            <person name="Yi J."/>
            <person name="Peng Y."/>
        </authorList>
    </citation>
    <scope>NUCLEOTIDE SEQUENCE [LARGE SCALE GENOMIC DNA]</scope>
    <source>
        <strain evidence="11 12">GP24</strain>
    </source>
</reference>
<evidence type="ECO:0000256" key="3">
    <source>
        <dbReference type="ARBA" id="ARBA00022670"/>
    </source>
</evidence>
<keyword evidence="3 9" id="KW-0645">Protease</keyword>
<feature type="active site" evidence="9">
    <location>
        <position position="231"/>
    </location>
</feature>
<dbReference type="UniPathway" id="UPA00665"/>
<evidence type="ECO:0000256" key="9">
    <source>
        <dbReference type="HAMAP-Rule" id="MF_00161"/>
    </source>
</evidence>
<dbReference type="Pfam" id="PF01252">
    <property type="entry name" value="Peptidase_A8"/>
    <property type="match status" value="1"/>
</dbReference>
<dbReference type="RefSeq" id="WP_102713875.1">
    <property type="nucleotide sequence ID" value="NZ_PJKA01000010.1"/>
</dbReference>
<dbReference type="PANTHER" id="PTHR33695">
    <property type="entry name" value="LIPOPROTEIN SIGNAL PEPTIDASE"/>
    <property type="match status" value="1"/>
</dbReference>
<dbReference type="PANTHER" id="PTHR33695:SF1">
    <property type="entry name" value="LIPOPROTEIN SIGNAL PEPTIDASE"/>
    <property type="match status" value="1"/>
</dbReference>
<dbReference type="InterPro" id="IPR001872">
    <property type="entry name" value="Peptidase_A8"/>
</dbReference>
<name>A0A2N8HEF0_9BACT</name>
<sequence length="257" mass="29006">MDTQTEKEPAPHKKTLPGWLWWSLLGLGLYALDQASKLWIIHHFPLNYLNEKAQKYAYLPDFPGFHHVNADGTLDFATNARVPAADLAQFPDLNPHTVDALNKLRELEPISFLDGTVNITRVHNTGVAFGMGNGTVWSSYLFLAIPVLAIVALIVLYRKNFFHTVWLKLAYVLLLAGVAGNLTDRLMQGFLIPYEQTHGFFTKLMNGYVVDFIDVTIPVFNYRWPAFNVADSCIFVAAIIFFIASIFSARKKEEKPS</sequence>
<comment type="pathway">
    <text evidence="9">Protein modification; lipoprotein biosynthesis (signal peptide cleavage).</text>
</comment>
<feature type="transmembrane region" description="Helical" evidence="9">
    <location>
        <begin position="165"/>
        <end position="183"/>
    </location>
</feature>
<feature type="transmembrane region" description="Helical" evidence="9">
    <location>
        <begin position="137"/>
        <end position="158"/>
    </location>
</feature>
<feature type="active site" evidence="9">
    <location>
        <position position="211"/>
    </location>
</feature>
<comment type="catalytic activity">
    <reaction evidence="9">
        <text>Release of signal peptides from bacterial membrane prolipoproteins. Hydrolyzes -Xaa-Yaa-Zaa-|-(S,diacylglyceryl)Cys-, in which Xaa is hydrophobic (preferably Leu), and Yaa (Ala or Ser) and Zaa (Gly or Ala) have small, neutral side chains.</text>
        <dbReference type="EC" id="3.4.23.36"/>
    </reaction>
</comment>
<evidence type="ECO:0000313" key="12">
    <source>
        <dbReference type="Proteomes" id="UP000236000"/>
    </source>
</evidence>
<evidence type="ECO:0000256" key="1">
    <source>
        <dbReference type="ARBA" id="ARBA00006139"/>
    </source>
</evidence>
<evidence type="ECO:0000256" key="6">
    <source>
        <dbReference type="ARBA" id="ARBA00022801"/>
    </source>
</evidence>
<keyword evidence="2 9" id="KW-1003">Cell membrane</keyword>
<dbReference type="OrthoDB" id="9810259at2"/>
<comment type="caution">
    <text evidence="11">The sequence shown here is derived from an EMBL/GenBank/DDBJ whole genome shotgun (WGS) entry which is preliminary data.</text>
</comment>